<accession>A0A8A2VC82</accession>
<evidence type="ECO:0000313" key="4">
    <source>
        <dbReference type="Proteomes" id="UP000663203"/>
    </source>
</evidence>
<evidence type="ECO:0000313" key="3">
    <source>
        <dbReference type="EMBL" id="QSW98054.1"/>
    </source>
</evidence>
<feature type="transmembrane region" description="Helical" evidence="2">
    <location>
        <begin position="67"/>
        <end position="87"/>
    </location>
</feature>
<evidence type="ECO:0000256" key="2">
    <source>
        <dbReference type="SAM" id="Phobius"/>
    </source>
</evidence>
<dbReference type="Proteomes" id="UP000663203">
    <property type="component" value="Chromosome"/>
</dbReference>
<keyword evidence="4" id="KW-1185">Reference proteome</keyword>
<keyword evidence="2" id="KW-0472">Membrane</keyword>
<feature type="transmembrane region" description="Helical" evidence="2">
    <location>
        <begin position="107"/>
        <end position="127"/>
    </location>
</feature>
<feature type="compositionally biased region" description="Basic and acidic residues" evidence="1">
    <location>
        <begin position="139"/>
        <end position="153"/>
    </location>
</feature>
<dbReference type="RefSeq" id="WP_207287672.1">
    <property type="nucleotide sequence ID" value="NZ_CP071462.1"/>
</dbReference>
<reference evidence="3 4" key="1">
    <citation type="submission" date="2021-03" db="EMBL/GenBank/DDBJ databases">
        <title>Haloterrigena longa sp. nov. and Haloterrigena limicola sp. nov., extremely halophilic archaea isolated from a salt lake.</title>
        <authorList>
            <person name="Henglin C."/>
        </authorList>
    </citation>
    <scope>NUCLEOTIDE SEQUENCE [LARGE SCALE GENOMIC DNA]</scope>
    <source>
        <strain evidence="3 4">KZCA68</strain>
    </source>
</reference>
<keyword evidence="2" id="KW-1133">Transmembrane helix</keyword>
<feature type="transmembrane region" description="Helical" evidence="2">
    <location>
        <begin position="16"/>
        <end position="35"/>
    </location>
</feature>
<dbReference type="AlphaFoldDB" id="A0A8A2VC82"/>
<dbReference type="GeneID" id="63187957"/>
<evidence type="ECO:0000256" key="1">
    <source>
        <dbReference type="SAM" id="MobiDB-lite"/>
    </source>
</evidence>
<protein>
    <submittedName>
        <fullName evidence="3">Uncharacterized protein</fullName>
    </submittedName>
</protein>
<feature type="transmembrane region" description="Helical" evidence="2">
    <location>
        <begin position="41"/>
        <end position="60"/>
    </location>
</feature>
<name>A0A8A2VC82_9EURY</name>
<proteinExistence type="predicted"/>
<dbReference type="KEGG" id="hakz:J0X25_11590"/>
<sequence length="153" mass="15639">MHDVIPTPTSTSSDRLLLAVSFACFAVAGVATGAVDSIAPTLGATALAIAGVYCVAQYATRVSRRTLATLALAFWVGFLGIGGLHAIGLETVAAAVPGHDATLVGSLTAITWATLLIACAATMFLGFREYGATSSGDTPEDRVLEGESEYSTR</sequence>
<feature type="region of interest" description="Disordered" evidence="1">
    <location>
        <begin position="132"/>
        <end position="153"/>
    </location>
</feature>
<keyword evidence="2" id="KW-0812">Transmembrane</keyword>
<organism evidence="3 4">
    <name type="scientific">Haloterrigena alkaliphila</name>
    <dbReference type="NCBI Taxonomy" id="2816475"/>
    <lineage>
        <taxon>Archaea</taxon>
        <taxon>Methanobacteriati</taxon>
        <taxon>Methanobacteriota</taxon>
        <taxon>Stenosarchaea group</taxon>
        <taxon>Halobacteria</taxon>
        <taxon>Halobacteriales</taxon>
        <taxon>Natrialbaceae</taxon>
        <taxon>Haloterrigena</taxon>
    </lineage>
</organism>
<gene>
    <name evidence="3" type="ORF">J0X25_11590</name>
</gene>
<dbReference type="EMBL" id="CP071462">
    <property type="protein sequence ID" value="QSW98054.1"/>
    <property type="molecule type" value="Genomic_DNA"/>
</dbReference>